<dbReference type="InterPro" id="IPR010985">
    <property type="entry name" value="Ribbon_hlx_hlx"/>
</dbReference>
<evidence type="ECO:0000313" key="4">
    <source>
        <dbReference type="Proteomes" id="UP000290759"/>
    </source>
</evidence>
<evidence type="ECO:0000256" key="1">
    <source>
        <dbReference type="ARBA" id="ARBA00022649"/>
    </source>
</evidence>
<organism evidence="3 4">
    <name type="scientific">Lichenibacterium minor</name>
    <dbReference type="NCBI Taxonomy" id="2316528"/>
    <lineage>
        <taxon>Bacteria</taxon>
        <taxon>Pseudomonadati</taxon>
        <taxon>Pseudomonadota</taxon>
        <taxon>Alphaproteobacteria</taxon>
        <taxon>Hyphomicrobiales</taxon>
        <taxon>Lichenihabitantaceae</taxon>
        <taxon>Lichenibacterium</taxon>
    </lineage>
</organism>
<proteinExistence type="predicted"/>
<dbReference type="SUPFAM" id="SSF47598">
    <property type="entry name" value="Ribbon-helix-helix"/>
    <property type="match status" value="1"/>
</dbReference>
<reference evidence="3 4" key="1">
    <citation type="submission" date="2018-12" db="EMBL/GenBank/DDBJ databases">
        <authorList>
            <person name="Grouzdev D.S."/>
            <person name="Krutkina M.S."/>
        </authorList>
    </citation>
    <scope>NUCLEOTIDE SEQUENCE [LARGE SCALE GENOMIC DNA]</scope>
    <source>
        <strain evidence="3 4">RmlP026</strain>
    </source>
</reference>
<dbReference type="AlphaFoldDB" id="A0A4Q2U1R4"/>
<dbReference type="GO" id="GO:0006355">
    <property type="term" value="P:regulation of DNA-templated transcription"/>
    <property type="evidence" value="ECO:0007669"/>
    <property type="project" value="InterPro"/>
</dbReference>
<dbReference type="InterPro" id="IPR038296">
    <property type="entry name" value="ParD_sf"/>
</dbReference>
<dbReference type="Proteomes" id="UP000290759">
    <property type="component" value="Unassembled WGS sequence"/>
</dbReference>
<reference evidence="3 4" key="2">
    <citation type="submission" date="2019-02" db="EMBL/GenBank/DDBJ databases">
        <title>'Lichenibacterium ramalinii' gen. nov. sp. nov., 'Lichenibacterium minor' gen. nov. sp. nov.</title>
        <authorList>
            <person name="Pankratov T."/>
        </authorList>
    </citation>
    <scope>NUCLEOTIDE SEQUENCE [LARGE SCALE GENOMIC DNA]</scope>
    <source>
        <strain evidence="3 4">RmlP026</strain>
    </source>
</reference>
<dbReference type="NCBIfam" id="TIGR02606">
    <property type="entry name" value="antidote_CC2985"/>
    <property type="match status" value="1"/>
</dbReference>
<dbReference type="EMBL" id="QYBB01000044">
    <property type="protein sequence ID" value="RYC29648.1"/>
    <property type="molecule type" value="Genomic_DNA"/>
</dbReference>
<dbReference type="Gene3D" id="6.10.10.120">
    <property type="entry name" value="Antitoxin ParD1-like"/>
    <property type="match status" value="1"/>
</dbReference>
<accession>A0A4Q2U1R4</accession>
<gene>
    <name evidence="3" type="ORF">D3273_22820</name>
</gene>
<feature type="region of interest" description="Disordered" evidence="2">
    <location>
        <begin position="44"/>
        <end position="64"/>
    </location>
</feature>
<keyword evidence="4" id="KW-1185">Reference proteome</keyword>
<dbReference type="InterPro" id="IPR022789">
    <property type="entry name" value="ParD"/>
</dbReference>
<comment type="caution">
    <text evidence="3">The sequence shown here is derived from an EMBL/GenBank/DDBJ whole genome shotgun (WGS) entry which is preliminary data.</text>
</comment>
<evidence type="ECO:0000256" key="2">
    <source>
        <dbReference type="SAM" id="MobiDB-lite"/>
    </source>
</evidence>
<feature type="compositionally biased region" description="Polar residues" evidence="2">
    <location>
        <begin position="54"/>
        <end position="64"/>
    </location>
</feature>
<evidence type="ECO:0000313" key="3">
    <source>
        <dbReference type="EMBL" id="RYC29648.1"/>
    </source>
</evidence>
<keyword evidence="1" id="KW-1277">Toxin-antitoxin system</keyword>
<protein>
    <submittedName>
        <fullName evidence="3">Type II toxin-antitoxin system ParD family antitoxin</fullName>
    </submittedName>
</protein>
<feature type="compositionally biased region" description="Basic and acidic residues" evidence="2">
    <location>
        <begin position="44"/>
        <end position="53"/>
    </location>
</feature>
<name>A0A4Q2U1R4_9HYPH</name>
<dbReference type="CDD" id="cd22231">
    <property type="entry name" value="RHH_NikR_HicB-like"/>
    <property type="match status" value="1"/>
</dbReference>
<dbReference type="Pfam" id="PF03693">
    <property type="entry name" value="ParD_antitoxin"/>
    <property type="match status" value="1"/>
</dbReference>
<dbReference type="RefSeq" id="WP_129229204.1">
    <property type="nucleotide sequence ID" value="NZ_QYBB01000044.1"/>
</dbReference>
<sequence>MAARHTLHVALTEPLVRHVRDQIAAGRYSTASELLREALRLMIERDTERDRDNSSVQQSPAHHG</sequence>
<dbReference type="OrthoDB" id="9815501at2"/>